<dbReference type="Proteomes" id="UP000663841">
    <property type="component" value="Unassembled WGS sequence"/>
</dbReference>
<gene>
    <name evidence="1" type="ORF">RDB_LOCUS9185</name>
</gene>
<sequence length="105" mass="11686">MTIHNGLYKLSTKTNDNRLYVGLSRDPKPSNVNGGIEVLAGPESQTTIVEVRNIDANLYELHLWYHSGLGIGYSTVESLIDSQVVATSNASEWLIEQGSRFSRYK</sequence>
<organism evidence="1 2">
    <name type="scientific">Rhizoctonia solani</name>
    <dbReference type="NCBI Taxonomy" id="456999"/>
    <lineage>
        <taxon>Eukaryota</taxon>
        <taxon>Fungi</taxon>
        <taxon>Dikarya</taxon>
        <taxon>Basidiomycota</taxon>
        <taxon>Agaricomycotina</taxon>
        <taxon>Agaricomycetes</taxon>
        <taxon>Cantharellales</taxon>
        <taxon>Ceratobasidiaceae</taxon>
        <taxon>Rhizoctonia</taxon>
    </lineage>
</organism>
<comment type="caution">
    <text evidence="1">The sequence shown here is derived from an EMBL/GenBank/DDBJ whole genome shotgun (WGS) entry which is preliminary data.</text>
</comment>
<name>A0A8H3A787_9AGAM</name>
<proteinExistence type="predicted"/>
<evidence type="ECO:0000313" key="2">
    <source>
        <dbReference type="Proteomes" id="UP000663841"/>
    </source>
</evidence>
<protein>
    <submittedName>
        <fullName evidence="1">Uncharacterized protein</fullName>
    </submittedName>
</protein>
<dbReference type="AlphaFoldDB" id="A0A8H3A787"/>
<accession>A0A8H3A787</accession>
<evidence type="ECO:0000313" key="1">
    <source>
        <dbReference type="EMBL" id="CAE6402166.1"/>
    </source>
</evidence>
<reference evidence="1" key="1">
    <citation type="submission" date="2021-01" db="EMBL/GenBank/DDBJ databases">
        <authorList>
            <person name="Kaushik A."/>
        </authorList>
    </citation>
    <scope>NUCLEOTIDE SEQUENCE</scope>
    <source>
        <strain evidence="1">AG3-T5</strain>
    </source>
</reference>
<dbReference type="EMBL" id="CAJMWW010000022">
    <property type="protein sequence ID" value="CAE6402166.1"/>
    <property type="molecule type" value="Genomic_DNA"/>
</dbReference>